<evidence type="ECO:0000313" key="3">
    <source>
        <dbReference type="Proteomes" id="UP000005633"/>
    </source>
</evidence>
<feature type="chain" id="PRO_5003513716" description="Periplasmic lipoprotein" evidence="1">
    <location>
        <begin position="20"/>
        <end position="99"/>
    </location>
</feature>
<feature type="signal peptide" evidence="1">
    <location>
        <begin position="1"/>
        <end position="19"/>
    </location>
</feature>
<dbReference type="HOGENOM" id="CLU_2314379_0_0_4"/>
<gene>
    <name evidence="2" type="ordered locus">Dsui_3399</name>
</gene>
<dbReference type="OrthoDB" id="9181841at2"/>
<dbReference type="Proteomes" id="UP000005633">
    <property type="component" value="Chromosome"/>
</dbReference>
<sequence length="99" mass="10587">MRIFLAIALAVLLSGCATVDFQPYEGKNNSYEGNGGTKVVVDGIDFWANGTPPRKYTIIGMVVSEVGSGVGDESLIRNAVASEVKKQQVRIQPVDATAW</sequence>
<dbReference type="EMBL" id="CP003153">
    <property type="protein sequence ID" value="AEV27729.1"/>
    <property type="molecule type" value="Genomic_DNA"/>
</dbReference>
<reference evidence="2 3" key="1">
    <citation type="journal article" date="2012" name="J. Bacteriol.">
        <title>Complete genome sequence of the anaerobic perchlorate-reducing bacterium Azospira suillum strain PS.</title>
        <authorList>
            <person name="Byrne-Bailey K.G."/>
            <person name="Coates J.D."/>
        </authorList>
    </citation>
    <scope>NUCLEOTIDE SEQUENCE [LARGE SCALE GENOMIC DNA]</scope>
    <source>
        <strain evidence="3">ATCC BAA-33 / DSM 13638 / PS</strain>
    </source>
</reference>
<dbReference type="eggNOG" id="ENOG50316EH">
    <property type="taxonomic scope" value="Bacteria"/>
</dbReference>
<dbReference type="PROSITE" id="PS51257">
    <property type="entry name" value="PROKAR_LIPOPROTEIN"/>
    <property type="match status" value="1"/>
</dbReference>
<accession>G8QKJ0</accession>
<keyword evidence="1" id="KW-0732">Signal</keyword>
<dbReference type="AlphaFoldDB" id="G8QKJ0"/>
<dbReference type="KEGG" id="dsu:Dsui_3399"/>
<protein>
    <recommendedName>
        <fullName evidence="4">Periplasmic lipoprotein</fullName>
    </recommendedName>
</protein>
<evidence type="ECO:0000256" key="1">
    <source>
        <dbReference type="SAM" id="SignalP"/>
    </source>
</evidence>
<name>G8QKJ0_AZOOP</name>
<organism evidence="2 3">
    <name type="scientific">Azospira oryzae (strain ATCC BAA-33 / DSM 13638 / PS)</name>
    <name type="common">Dechlorosoma suillum</name>
    <dbReference type="NCBI Taxonomy" id="640081"/>
    <lineage>
        <taxon>Bacteria</taxon>
        <taxon>Pseudomonadati</taxon>
        <taxon>Pseudomonadota</taxon>
        <taxon>Betaproteobacteria</taxon>
        <taxon>Rhodocyclales</taxon>
        <taxon>Rhodocyclaceae</taxon>
        <taxon>Azospira</taxon>
    </lineage>
</organism>
<evidence type="ECO:0008006" key="4">
    <source>
        <dbReference type="Google" id="ProtNLM"/>
    </source>
</evidence>
<proteinExistence type="predicted"/>
<dbReference type="RefSeq" id="WP_014238408.1">
    <property type="nucleotide sequence ID" value="NC_016616.1"/>
</dbReference>
<evidence type="ECO:0000313" key="2">
    <source>
        <dbReference type="EMBL" id="AEV27729.1"/>
    </source>
</evidence>